<evidence type="ECO:0000313" key="2">
    <source>
        <dbReference type="EMBL" id="EGW04540.1"/>
    </source>
</evidence>
<sequence>MALNCLSFSSLTHSLFCISSWVAATRRSYGDQWKITIYFTTLHKHTTHLKLTVLYFFQN</sequence>
<name>G3H3R7_CRIGR</name>
<dbReference type="AlphaFoldDB" id="G3H3R7"/>
<dbReference type="EMBL" id="JH000130">
    <property type="protein sequence ID" value="EGW04540.1"/>
    <property type="molecule type" value="Genomic_DNA"/>
</dbReference>
<protein>
    <submittedName>
        <fullName evidence="2">Uncharacterized protein</fullName>
    </submittedName>
</protein>
<evidence type="ECO:0000313" key="3">
    <source>
        <dbReference type="Proteomes" id="UP000001075"/>
    </source>
</evidence>
<dbReference type="InParanoid" id="G3H3R7"/>
<gene>
    <name evidence="2" type="ORF">I79_004895</name>
</gene>
<keyword evidence="1" id="KW-0732">Signal</keyword>
<feature type="signal peptide" evidence="1">
    <location>
        <begin position="1"/>
        <end position="30"/>
    </location>
</feature>
<proteinExistence type="predicted"/>
<evidence type="ECO:0000256" key="1">
    <source>
        <dbReference type="SAM" id="SignalP"/>
    </source>
</evidence>
<feature type="chain" id="PRO_5003444220" evidence="1">
    <location>
        <begin position="31"/>
        <end position="59"/>
    </location>
</feature>
<dbReference type="Proteomes" id="UP000001075">
    <property type="component" value="Unassembled WGS sequence"/>
</dbReference>
<accession>G3H3R7</accession>
<reference evidence="3" key="1">
    <citation type="journal article" date="2011" name="Nat. Biotechnol.">
        <title>The genomic sequence of the Chinese hamster ovary (CHO)-K1 cell line.</title>
        <authorList>
            <person name="Xu X."/>
            <person name="Nagarajan H."/>
            <person name="Lewis N.E."/>
            <person name="Pan S."/>
            <person name="Cai Z."/>
            <person name="Liu X."/>
            <person name="Chen W."/>
            <person name="Xie M."/>
            <person name="Wang W."/>
            <person name="Hammond S."/>
            <person name="Andersen M.R."/>
            <person name="Neff N."/>
            <person name="Passarelli B."/>
            <person name="Koh W."/>
            <person name="Fan H.C."/>
            <person name="Wang J."/>
            <person name="Gui Y."/>
            <person name="Lee K.H."/>
            <person name="Betenbaugh M.J."/>
            <person name="Quake S.R."/>
            <person name="Famili I."/>
            <person name="Palsson B.O."/>
            <person name="Wang J."/>
        </authorList>
    </citation>
    <scope>NUCLEOTIDE SEQUENCE [LARGE SCALE GENOMIC DNA]</scope>
    <source>
        <strain evidence="3">CHO K1 cell line</strain>
    </source>
</reference>
<organism evidence="2 3">
    <name type="scientific">Cricetulus griseus</name>
    <name type="common">Chinese hamster</name>
    <name type="synonym">Cricetulus barabensis griseus</name>
    <dbReference type="NCBI Taxonomy" id="10029"/>
    <lineage>
        <taxon>Eukaryota</taxon>
        <taxon>Metazoa</taxon>
        <taxon>Chordata</taxon>
        <taxon>Craniata</taxon>
        <taxon>Vertebrata</taxon>
        <taxon>Euteleostomi</taxon>
        <taxon>Mammalia</taxon>
        <taxon>Eutheria</taxon>
        <taxon>Euarchontoglires</taxon>
        <taxon>Glires</taxon>
        <taxon>Rodentia</taxon>
        <taxon>Myomorpha</taxon>
        <taxon>Muroidea</taxon>
        <taxon>Cricetidae</taxon>
        <taxon>Cricetinae</taxon>
        <taxon>Cricetulus</taxon>
    </lineage>
</organism>